<organism evidence="16 17">
    <name type="scientific">Idiomarina aquatica</name>
    <dbReference type="NCBI Taxonomy" id="1327752"/>
    <lineage>
        <taxon>Bacteria</taxon>
        <taxon>Pseudomonadati</taxon>
        <taxon>Pseudomonadota</taxon>
        <taxon>Gammaproteobacteria</taxon>
        <taxon>Alteromonadales</taxon>
        <taxon>Idiomarinaceae</taxon>
        <taxon>Idiomarina</taxon>
    </lineage>
</organism>
<evidence type="ECO:0000313" key="16">
    <source>
        <dbReference type="EMBL" id="TDP40623.1"/>
    </source>
</evidence>
<evidence type="ECO:0000256" key="11">
    <source>
        <dbReference type="ARBA" id="ARBA00074372"/>
    </source>
</evidence>
<keyword evidence="4 15" id="KW-0012">Acyltransferase</keyword>
<comment type="function">
    <text evidence="8 15">Functions in the N-end rule pathway of protein degradation where it conjugates Leu, Phe and, less efficiently, Met from aminoacyl-tRNAs to the N-termini of proteins containing an N-terminal arginine or lysine.</text>
</comment>
<evidence type="ECO:0000256" key="3">
    <source>
        <dbReference type="ARBA" id="ARBA00022679"/>
    </source>
</evidence>
<dbReference type="AlphaFoldDB" id="A0A4V3CQ41"/>
<dbReference type="PANTHER" id="PTHR30098:SF2">
    <property type="entry name" value="LEUCYL_PHENYLALANYL-TRNA--PROTEIN TRANSFERASE"/>
    <property type="match status" value="1"/>
</dbReference>
<evidence type="ECO:0000256" key="4">
    <source>
        <dbReference type="ARBA" id="ARBA00023315"/>
    </source>
</evidence>
<evidence type="ECO:0000256" key="5">
    <source>
        <dbReference type="ARBA" id="ARBA00050607"/>
    </source>
</evidence>
<keyword evidence="3 15" id="KW-0808">Transferase</keyword>
<evidence type="ECO:0000256" key="13">
    <source>
        <dbReference type="ARBA" id="ARBA00077165"/>
    </source>
</evidence>
<dbReference type="InterPro" id="IPR042221">
    <property type="entry name" value="Leu/Phe-tRNA_Trfase_N"/>
</dbReference>
<comment type="catalytic activity">
    <reaction evidence="5 15">
        <text>L-phenylalanyl-tRNA(Phe) + an N-terminal L-alpha-aminoacyl-[protein] = an N-terminal L-phenylalanyl-L-alpha-aminoacyl-[protein] + tRNA(Phe)</text>
        <dbReference type="Rhea" id="RHEA:43632"/>
        <dbReference type="Rhea" id="RHEA-COMP:9668"/>
        <dbReference type="Rhea" id="RHEA-COMP:9699"/>
        <dbReference type="Rhea" id="RHEA-COMP:10636"/>
        <dbReference type="Rhea" id="RHEA-COMP:10637"/>
        <dbReference type="ChEBI" id="CHEBI:78442"/>
        <dbReference type="ChEBI" id="CHEBI:78531"/>
        <dbReference type="ChEBI" id="CHEBI:78597"/>
        <dbReference type="ChEBI" id="CHEBI:83561"/>
        <dbReference type="EC" id="2.3.2.6"/>
    </reaction>
</comment>
<keyword evidence="17" id="KW-1185">Reference proteome</keyword>
<reference evidence="16 17" key="1">
    <citation type="submission" date="2019-03" db="EMBL/GenBank/DDBJ databases">
        <title>Freshwater and sediment microbial communities from various areas in North America, analyzing microbe dynamics in response to fracking.</title>
        <authorList>
            <person name="Lamendella R."/>
        </authorList>
    </citation>
    <scope>NUCLEOTIDE SEQUENCE [LARGE SCALE GENOMIC DNA]</scope>
    <source>
        <strain evidence="16 17">18_TX</strain>
    </source>
</reference>
<proteinExistence type="inferred from homology"/>
<dbReference type="Pfam" id="PF03588">
    <property type="entry name" value="Leu_Phe_trans"/>
    <property type="match status" value="1"/>
</dbReference>
<dbReference type="GO" id="GO:0008914">
    <property type="term" value="F:leucyl-tRNA--protein transferase activity"/>
    <property type="evidence" value="ECO:0007669"/>
    <property type="project" value="UniProtKB-UniRule"/>
</dbReference>
<dbReference type="InterPro" id="IPR004616">
    <property type="entry name" value="Leu/Phe-tRNA_Trfase"/>
</dbReference>
<comment type="catalytic activity">
    <reaction evidence="6 15">
        <text>N-terminal L-arginyl-[protein] + L-leucyl-tRNA(Leu) = N-terminal L-leucyl-L-arginyl-[protein] + tRNA(Leu) + H(+)</text>
        <dbReference type="Rhea" id="RHEA:50416"/>
        <dbReference type="Rhea" id="RHEA-COMP:9613"/>
        <dbReference type="Rhea" id="RHEA-COMP:9622"/>
        <dbReference type="Rhea" id="RHEA-COMP:12672"/>
        <dbReference type="Rhea" id="RHEA-COMP:12673"/>
        <dbReference type="ChEBI" id="CHEBI:15378"/>
        <dbReference type="ChEBI" id="CHEBI:64719"/>
        <dbReference type="ChEBI" id="CHEBI:78442"/>
        <dbReference type="ChEBI" id="CHEBI:78494"/>
        <dbReference type="ChEBI" id="CHEBI:133044"/>
        <dbReference type="EC" id="2.3.2.6"/>
    </reaction>
</comment>
<dbReference type="EMBL" id="SNXI01000001">
    <property type="protein sequence ID" value="TDP40623.1"/>
    <property type="molecule type" value="Genomic_DNA"/>
</dbReference>
<dbReference type="Gene3D" id="3.30.70.3550">
    <property type="entry name" value="Leucyl/phenylalanyl-tRNA-protein transferase, N-terminal domain"/>
    <property type="match status" value="1"/>
</dbReference>
<comment type="catalytic activity">
    <reaction evidence="7 15">
        <text>N-terminal L-lysyl-[protein] + L-leucyl-tRNA(Leu) = N-terminal L-leucyl-L-lysyl-[protein] + tRNA(Leu) + H(+)</text>
        <dbReference type="Rhea" id="RHEA:12340"/>
        <dbReference type="Rhea" id="RHEA-COMP:9613"/>
        <dbReference type="Rhea" id="RHEA-COMP:9622"/>
        <dbReference type="Rhea" id="RHEA-COMP:12670"/>
        <dbReference type="Rhea" id="RHEA-COMP:12671"/>
        <dbReference type="ChEBI" id="CHEBI:15378"/>
        <dbReference type="ChEBI" id="CHEBI:65249"/>
        <dbReference type="ChEBI" id="CHEBI:78442"/>
        <dbReference type="ChEBI" id="CHEBI:78494"/>
        <dbReference type="ChEBI" id="CHEBI:133043"/>
        <dbReference type="EC" id="2.3.2.6"/>
    </reaction>
</comment>
<accession>A0A4V3CQ41</accession>
<dbReference type="OrthoDB" id="9790282at2"/>
<dbReference type="FunFam" id="3.30.70.3550:FF:000001">
    <property type="entry name" value="Leucyl/phenylalanyl-tRNA--protein transferase"/>
    <property type="match status" value="1"/>
</dbReference>
<evidence type="ECO:0000256" key="8">
    <source>
        <dbReference type="ARBA" id="ARBA00054043"/>
    </source>
</evidence>
<dbReference type="InterPro" id="IPR016181">
    <property type="entry name" value="Acyl_CoA_acyltransferase"/>
</dbReference>
<evidence type="ECO:0000256" key="15">
    <source>
        <dbReference type="HAMAP-Rule" id="MF_00688"/>
    </source>
</evidence>
<dbReference type="PANTHER" id="PTHR30098">
    <property type="entry name" value="LEUCYL/PHENYLALANYL-TRNA--PROTEIN TRANSFERASE"/>
    <property type="match status" value="1"/>
</dbReference>
<evidence type="ECO:0000256" key="1">
    <source>
        <dbReference type="ARBA" id="ARBA00004496"/>
    </source>
</evidence>
<dbReference type="RefSeq" id="WP_133538298.1">
    <property type="nucleotide sequence ID" value="NZ_SNXI01000001.1"/>
</dbReference>
<sequence>MIVQLNPRSISFPPPATALHEPNGLLAVGGDLSPERLMHAYRHGIFPWFGLDDPILWWSPNPRAVFYPEQIHVSRSLQKSWRRSPWRVTLNQDFDAVIEGCAASRRDQEGTWITEPMREAYSQLHQLGHAHSVEVWCDDLLAGGLYGISVGRAFCGESMFHTKTDASKIALNTFARAFAQAGGQLIDCQVANPHLSTLGARNIDRDKFLVQLHIAQEANLSQGFWQPRTIADARLGIAL</sequence>
<keyword evidence="2 15" id="KW-0963">Cytoplasm</keyword>
<evidence type="ECO:0000256" key="2">
    <source>
        <dbReference type="ARBA" id="ARBA00022490"/>
    </source>
</evidence>
<comment type="caution">
    <text evidence="16">The sequence shown here is derived from an EMBL/GenBank/DDBJ whole genome shotgun (WGS) entry which is preliminary data.</text>
</comment>
<dbReference type="NCBIfam" id="TIGR00667">
    <property type="entry name" value="aat"/>
    <property type="match status" value="1"/>
</dbReference>
<dbReference type="Gene3D" id="3.40.630.70">
    <property type="entry name" value="Leucyl/phenylalanyl-tRNA-protein transferase, C-terminal domain"/>
    <property type="match status" value="1"/>
</dbReference>
<comment type="similarity">
    <text evidence="9 15">Belongs to the L/F-transferase family.</text>
</comment>
<evidence type="ECO:0000313" key="17">
    <source>
        <dbReference type="Proteomes" id="UP000295531"/>
    </source>
</evidence>
<name>A0A4V3CQ41_9GAMM</name>
<evidence type="ECO:0000256" key="9">
    <source>
        <dbReference type="ARBA" id="ARBA00061535"/>
    </source>
</evidence>
<protein>
    <recommendedName>
        <fullName evidence="11 15">Leucyl/phenylalanyl-tRNA--protein transferase</fullName>
        <ecNumber evidence="10 15">2.3.2.6</ecNumber>
    </recommendedName>
    <alternativeName>
        <fullName evidence="12 15">L/F-transferase</fullName>
    </alternativeName>
    <alternativeName>
        <fullName evidence="13 15">Leucyltransferase</fullName>
    </alternativeName>
    <alternativeName>
        <fullName evidence="14 15">Phenyalanyltransferase</fullName>
    </alternativeName>
</protein>
<dbReference type="InterPro" id="IPR042203">
    <property type="entry name" value="Leu/Phe-tRNA_Trfase_C"/>
</dbReference>
<dbReference type="SUPFAM" id="SSF55729">
    <property type="entry name" value="Acyl-CoA N-acyltransferases (Nat)"/>
    <property type="match status" value="1"/>
</dbReference>
<dbReference type="Proteomes" id="UP000295531">
    <property type="component" value="Unassembled WGS sequence"/>
</dbReference>
<gene>
    <name evidence="15" type="primary">aat</name>
    <name evidence="16" type="ORF">DEU29_101168</name>
</gene>
<evidence type="ECO:0000256" key="14">
    <source>
        <dbReference type="ARBA" id="ARBA00083640"/>
    </source>
</evidence>
<dbReference type="FunFam" id="3.40.630.70:FF:000001">
    <property type="entry name" value="Leucyl/phenylalanyl-tRNA--protein transferase"/>
    <property type="match status" value="1"/>
</dbReference>
<dbReference type="GO" id="GO:0030163">
    <property type="term" value="P:protein catabolic process"/>
    <property type="evidence" value="ECO:0007669"/>
    <property type="project" value="UniProtKB-UniRule"/>
</dbReference>
<evidence type="ECO:0000256" key="10">
    <source>
        <dbReference type="ARBA" id="ARBA00066767"/>
    </source>
</evidence>
<evidence type="ECO:0000256" key="7">
    <source>
        <dbReference type="ARBA" id="ARBA00051538"/>
    </source>
</evidence>
<dbReference type="HAMAP" id="MF_00688">
    <property type="entry name" value="Leu_Phe_trans"/>
    <property type="match status" value="1"/>
</dbReference>
<evidence type="ECO:0000256" key="12">
    <source>
        <dbReference type="ARBA" id="ARBA00077136"/>
    </source>
</evidence>
<dbReference type="GO" id="GO:0005737">
    <property type="term" value="C:cytoplasm"/>
    <property type="evidence" value="ECO:0007669"/>
    <property type="project" value="UniProtKB-SubCell"/>
</dbReference>
<comment type="subcellular location">
    <subcellularLocation>
        <location evidence="1 15">Cytoplasm</location>
    </subcellularLocation>
</comment>
<evidence type="ECO:0000256" key="6">
    <source>
        <dbReference type="ARBA" id="ARBA00050652"/>
    </source>
</evidence>
<dbReference type="EC" id="2.3.2.6" evidence="10 15"/>